<dbReference type="AlphaFoldDB" id="A0A7L2FKD5"/>
<feature type="region of interest" description="Disordered" evidence="8">
    <location>
        <begin position="862"/>
        <end position="940"/>
    </location>
</feature>
<feature type="compositionally biased region" description="Polar residues" evidence="8">
    <location>
        <begin position="883"/>
        <end position="907"/>
    </location>
</feature>
<dbReference type="PANTHER" id="PTHR12241:SF145">
    <property type="entry name" value="TUBULIN POLYGLUTAMYLASE TTLL5"/>
    <property type="match status" value="1"/>
</dbReference>
<feature type="non-terminal residue" evidence="9">
    <location>
        <position position="1100"/>
    </location>
</feature>
<keyword evidence="2" id="KW-0436">Ligase</keyword>
<keyword evidence="3" id="KW-0493">Microtubule</keyword>
<dbReference type="GO" id="GO:0005524">
    <property type="term" value="F:ATP binding"/>
    <property type="evidence" value="ECO:0007669"/>
    <property type="project" value="UniProtKB-KW"/>
</dbReference>
<reference evidence="9 10" key="1">
    <citation type="submission" date="2019-09" db="EMBL/GenBank/DDBJ databases">
        <title>Bird 10,000 Genomes (B10K) Project - Family phase.</title>
        <authorList>
            <person name="Zhang G."/>
        </authorList>
    </citation>
    <scope>NUCLEOTIDE SEQUENCE [LARGE SCALE GENOMIC DNA]</scope>
    <source>
        <strain evidence="9">B10K-DU-001-31</strain>
        <tissue evidence="9">Muscle</tissue>
    </source>
</reference>
<evidence type="ECO:0000256" key="8">
    <source>
        <dbReference type="SAM" id="MobiDB-lite"/>
    </source>
</evidence>
<feature type="compositionally biased region" description="Basic and acidic residues" evidence="8">
    <location>
        <begin position="1090"/>
        <end position="1100"/>
    </location>
</feature>
<feature type="non-terminal residue" evidence="9">
    <location>
        <position position="1"/>
    </location>
</feature>
<feature type="compositionally biased region" description="Acidic residues" evidence="8">
    <location>
        <begin position="578"/>
        <end position="593"/>
    </location>
</feature>
<comment type="caution">
    <text evidence="9">The sequence shown here is derived from an EMBL/GenBank/DDBJ whole genome shotgun (WGS) entry which is preliminary data.</text>
</comment>
<evidence type="ECO:0000256" key="7">
    <source>
        <dbReference type="ARBA" id="ARBA00049274"/>
    </source>
</evidence>
<accession>A0A7L2FKD5</accession>
<comment type="similarity">
    <text evidence="1">Belongs to the tubulin--tyrosine ligase family.</text>
</comment>
<dbReference type="GO" id="GO:0000226">
    <property type="term" value="P:microtubule cytoskeleton organization"/>
    <property type="evidence" value="ECO:0007669"/>
    <property type="project" value="TreeGrafter"/>
</dbReference>
<dbReference type="PANTHER" id="PTHR12241">
    <property type="entry name" value="TUBULIN POLYGLUTAMYLASE"/>
    <property type="match status" value="1"/>
</dbReference>
<dbReference type="GO" id="GO:0015631">
    <property type="term" value="F:tubulin binding"/>
    <property type="evidence" value="ECO:0007669"/>
    <property type="project" value="TreeGrafter"/>
</dbReference>
<evidence type="ECO:0000256" key="2">
    <source>
        <dbReference type="ARBA" id="ARBA00022598"/>
    </source>
</evidence>
<dbReference type="GO" id="GO:0005874">
    <property type="term" value="C:microtubule"/>
    <property type="evidence" value="ECO:0007669"/>
    <property type="project" value="UniProtKB-KW"/>
</dbReference>
<gene>
    <name evidence="9" type="primary">Ttll5</name>
    <name evidence="9" type="ORF">QUIMEX_R09006</name>
</gene>
<dbReference type="FunFam" id="3.30.470.20:FF:000009">
    <property type="entry name" value="tubulin polyglutamylase TTLL5 isoform X1"/>
    <property type="match status" value="1"/>
</dbReference>
<keyword evidence="4" id="KW-0547">Nucleotide-binding</keyword>
<feature type="region of interest" description="Disordered" evidence="8">
    <location>
        <begin position="556"/>
        <end position="596"/>
    </location>
</feature>
<protein>
    <recommendedName>
        <fullName evidence="6">Tubulin--tyrosine ligase-like protein 5</fullName>
    </recommendedName>
</protein>
<dbReference type="GO" id="GO:0070740">
    <property type="term" value="F:tubulin-glutamic acid ligase activity"/>
    <property type="evidence" value="ECO:0007669"/>
    <property type="project" value="TreeGrafter"/>
</dbReference>
<proteinExistence type="inferred from homology"/>
<keyword evidence="10" id="KW-1185">Reference proteome</keyword>
<dbReference type="EMBL" id="VWYF01025978">
    <property type="protein sequence ID" value="NXQ74050.1"/>
    <property type="molecule type" value="Genomic_DNA"/>
</dbReference>
<sequence>MAKDLEETGSSSEEEEDPIDALEGHPCIKWTGGGCRRVPVLVFHAEAILAKDSYLRLIGERFHMSYKIVRTDSRLVRSILTAHGFHEVHPNSNDYNLMWTGSHLKPCLLRSLTDVQKVNHFPRSYELTRKDRLYKNVCRMQLTHGFKTFHILPQTFILPTEYQEFCNTYSKDRGPWIVKPVASSRGRGVYLINNPNQIVVEDNILVSRYISNPLLIDDFKFDVRLYVLVTSYDPLVVYLYEEGLARFATVRYDQASKNIKNQFMHLTNYSVNKKSGDYVSCDDPEVEDYGNKWSMSAMLRYLKQEGRDTAALMASVEDLIIKTLVSAELSIASACKSFLSHRGSCFELYGFDVLIDDTLKPWLLEVNLSPSLACDAPLDLKIKASMLSDMFTLVGFVCQDPGQRSSQSIYHSSESVRRNPYQKLQHTRPLSAGDAEVKSSMPLGREKAAGRHSSSMLGLSMEEIKVLRRVREENERRGGFIRIFPTPLTWDLYGSFLEHKTSMNYMLATRLFKDRAGLHGRLDRRMEVVGSHALFYERKLVSLELRKRRRYHGKVGAAQARALGTSEPTKLSLKSDTEGEEEEEMDEDEDEDVDRSVCSLSDTQVKNKPKLSDSVKTACKERLPKKHNKKTGNGEKLFLQKPDSKSQFNLLQILQNQGNLSKVQARAAFSAYLRHVQLRLVKEAGEQIQNPAWAAKEDEQMDLIIRFLKRAASNLRPSLRLLLPSRHVGLMDRRRILARQLGEFIICYNKETELMVQKQSKKEEEEGVNPQDFQNFIARASESDLEEVLTFYTQKNKSASVFLGTKSTTTKHSNSSHQLEKQPQGEHPETVKNIKGDHSKSSVADLSAEGALKGCKPKEAKSSLKLPQCSPPGASFSVPGATLQRSTSSLMPSQPAASENPKVSGQPSLPAPPAGPRLIQSPPPLHSLQSTAPDSSSVLTNSVSTETCSLAGLHRRSGNYTIGPFSSFQRAVQIYSQRLSQIPSAKIGECSGIHNNLLVQYRDSRMQKDAEHPAQAKRQGPTVAAAELQQLAEKQAACQHSPPSHVSLVTQQFTNLDLASGAISKGNAAAPQSYWSPLKKRGSLWPVQSDTHRDDKRSVS</sequence>
<dbReference type="GO" id="GO:0036064">
    <property type="term" value="C:ciliary basal body"/>
    <property type="evidence" value="ECO:0007669"/>
    <property type="project" value="TreeGrafter"/>
</dbReference>
<evidence type="ECO:0000256" key="1">
    <source>
        <dbReference type="ARBA" id="ARBA00006820"/>
    </source>
</evidence>
<dbReference type="SUPFAM" id="SSF56059">
    <property type="entry name" value="Glutathione synthetase ATP-binding domain-like"/>
    <property type="match status" value="1"/>
</dbReference>
<feature type="compositionally biased region" description="Polar residues" evidence="8">
    <location>
        <begin position="402"/>
        <end position="413"/>
    </location>
</feature>
<comment type="catalytic activity">
    <reaction evidence="7">
        <text>L-glutamyl-[protein] + L-glutamate + ATP = gamma-L-glutamyl-L-glutamyl-[protein] + ADP + phosphate + H(+)</text>
        <dbReference type="Rhea" id="RHEA:60144"/>
        <dbReference type="Rhea" id="RHEA-COMP:10208"/>
        <dbReference type="Rhea" id="RHEA-COMP:15517"/>
        <dbReference type="ChEBI" id="CHEBI:15378"/>
        <dbReference type="ChEBI" id="CHEBI:29973"/>
        <dbReference type="ChEBI" id="CHEBI:29985"/>
        <dbReference type="ChEBI" id="CHEBI:30616"/>
        <dbReference type="ChEBI" id="CHEBI:43474"/>
        <dbReference type="ChEBI" id="CHEBI:143622"/>
        <dbReference type="ChEBI" id="CHEBI:456216"/>
    </reaction>
    <physiologicalReaction direction="left-to-right" evidence="7">
        <dbReference type="Rhea" id="RHEA:60145"/>
    </physiologicalReaction>
</comment>
<evidence type="ECO:0000256" key="3">
    <source>
        <dbReference type="ARBA" id="ARBA00022701"/>
    </source>
</evidence>
<dbReference type="InterPro" id="IPR004344">
    <property type="entry name" value="TTL/TTLL_fam"/>
</dbReference>
<feature type="compositionally biased region" description="Polar residues" evidence="8">
    <location>
        <begin position="927"/>
        <end position="940"/>
    </location>
</feature>
<feature type="region of interest" description="Disordered" evidence="8">
    <location>
        <begin position="807"/>
        <end position="843"/>
    </location>
</feature>
<evidence type="ECO:0000256" key="6">
    <source>
        <dbReference type="ARBA" id="ARBA00041448"/>
    </source>
</evidence>
<dbReference type="Proteomes" id="UP000552319">
    <property type="component" value="Unassembled WGS sequence"/>
</dbReference>
<organism evidence="9 10">
    <name type="scientific">Quiscalus mexicanus</name>
    <name type="common">Great-tailed grackle</name>
    <name type="synonym">Cassidix mexicanus</name>
    <dbReference type="NCBI Taxonomy" id="64278"/>
    <lineage>
        <taxon>Eukaryota</taxon>
        <taxon>Metazoa</taxon>
        <taxon>Chordata</taxon>
        <taxon>Craniata</taxon>
        <taxon>Vertebrata</taxon>
        <taxon>Euteleostomi</taxon>
        <taxon>Archelosauria</taxon>
        <taxon>Archosauria</taxon>
        <taxon>Dinosauria</taxon>
        <taxon>Saurischia</taxon>
        <taxon>Theropoda</taxon>
        <taxon>Coelurosauria</taxon>
        <taxon>Aves</taxon>
        <taxon>Neognathae</taxon>
        <taxon>Neoaves</taxon>
        <taxon>Telluraves</taxon>
        <taxon>Australaves</taxon>
        <taxon>Passeriformes</taxon>
        <taxon>Passeroidea</taxon>
        <taxon>Icteridae</taxon>
        <taxon>Quiscalus</taxon>
    </lineage>
</organism>
<evidence type="ECO:0000256" key="5">
    <source>
        <dbReference type="ARBA" id="ARBA00022840"/>
    </source>
</evidence>
<feature type="compositionally biased region" description="Pro residues" evidence="8">
    <location>
        <begin position="909"/>
        <end position="925"/>
    </location>
</feature>
<dbReference type="Pfam" id="PF03133">
    <property type="entry name" value="TTL"/>
    <property type="match status" value="1"/>
</dbReference>
<feature type="region of interest" description="Disordered" evidence="8">
    <location>
        <begin position="402"/>
        <end position="437"/>
    </location>
</feature>
<feature type="compositionally biased region" description="Low complexity" evidence="8">
    <location>
        <begin position="807"/>
        <end position="817"/>
    </location>
</feature>
<feature type="compositionally biased region" description="Basic and acidic residues" evidence="8">
    <location>
        <begin position="818"/>
        <end position="840"/>
    </location>
</feature>
<name>A0A7L2FKD5_QUIME</name>
<evidence type="ECO:0000313" key="10">
    <source>
        <dbReference type="Proteomes" id="UP000552319"/>
    </source>
</evidence>
<dbReference type="Gene3D" id="3.30.470.20">
    <property type="entry name" value="ATP-grasp fold, B domain"/>
    <property type="match status" value="1"/>
</dbReference>
<keyword evidence="5" id="KW-0067">ATP-binding</keyword>
<evidence type="ECO:0000256" key="4">
    <source>
        <dbReference type="ARBA" id="ARBA00022741"/>
    </source>
</evidence>
<feature type="region of interest" description="Disordered" evidence="8">
    <location>
        <begin position="1080"/>
        <end position="1100"/>
    </location>
</feature>
<dbReference type="PROSITE" id="PS51221">
    <property type="entry name" value="TTL"/>
    <property type="match status" value="1"/>
</dbReference>
<evidence type="ECO:0000313" key="9">
    <source>
        <dbReference type="EMBL" id="NXQ74050.1"/>
    </source>
</evidence>